<dbReference type="AlphaFoldDB" id="A0A1G2V3I4"/>
<evidence type="ECO:0000313" key="1">
    <source>
        <dbReference type="EMBL" id="OHB16206.1"/>
    </source>
</evidence>
<proteinExistence type="predicted"/>
<dbReference type="EMBL" id="MHWW01000003">
    <property type="protein sequence ID" value="OHB16206.1"/>
    <property type="molecule type" value="Genomic_DNA"/>
</dbReference>
<dbReference type="CDD" id="cd02513">
    <property type="entry name" value="CMP-NeuAc_Synthase"/>
    <property type="match status" value="1"/>
</dbReference>
<evidence type="ECO:0008006" key="3">
    <source>
        <dbReference type="Google" id="ProtNLM"/>
    </source>
</evidence>
<gene>
    <name evidence="1" type="ORF">A2431_02240</name>
</gene>
<dbReference type="PANTHER" id="PTHR21485">
    <property type="entry name" value="HAD SUPERFAMILY MEMBERS CMAS AND KDSC"/>
    <property type="match status" value="1"/>
</dbReference>
<dbReference type="InterPro" id="IPR050793">
    <property type="entry name" value="CMP-NeuNAc_synthase"/>
</dbReference>
<reference evidence="1 2" key="1">
    <citation type="journal article" date="2016" name="Nat. Commun.">
        <title>Thousands of microbial genomes shed light on interconnected biogeochemical processes in an aquifer system.</title>
        <authorList>
            <person name="Anantharaman K."/>
            <person name="Brown C.T."/>
            <person name="Hug L.A."/>
            <person name="Sharon I."/>
            <person name="Castelle C.J."/>
            <person name="Probst A.J."/>
            <person name="Thomas B.C."/>
            <person name="Singh A."/>
            <person name="Wilkins M.J."/>
            <person name="Karaoz U."/>
            <person name="Brodie E.L."/>
            <person name="Williams K.H."/>
            <person name="Hubbard S.S."/>
            <person name="Banfield J.F."/>
        </authorList>
    </citation>
    <scope>NUCLEOTIDE SEQUENCE [LARGE SCALE GENOMIC DNA]</scope>
</reference>
<evidence type="ECO:0000313" key="2">
    <source>
        <dbReference type="Proteomes" id="UP000177697"/>
    </source>
</evidence>
<accession>A0A1G2V3I4</accession>
<dbReference type="Gene3D" id="3.90.550.10">
    <property type="entry name" value="Spore Coat Polysaccharide Biosynthesis Protein SpsA, Chain A"/>
    <property type="match status" value="1"/>
</dbReference>
<dbReference type="InterPro" id="IPR003329">
    <property type="entry name" value="Cytidylyl_trans"/>
</dbReference>
<dbReference type="GO" id="GO:0008781">
    <property type="term" value="F:N-acylneuraminate cytidylyltransferase activity"/>
    <property type="evidence" value="ECO:0007669"/>
    <property type="project" value="TreeGrafter"/>
</dbReference>
<name>A0A1G2V3I4_9BACT</name>
<dbReference type="Proteomes" id="UP000177697">
    <property type="component" value="Unassembled WGS sequence"/>
</dbReference>
<dbReference type="Pfam" id="PF02348">
    <property type="entry name" value="CTP_transf_3"/>
    <property type="match status" value="1"/>
</dbReference>
<protein>
    <recommendedName>
        <fullName evidence="3">N-acylneuraminate cytidylyltransferase</fullName>
    </recommendedName>
</protein>
<comment type="caution">
    <text evidence="1">The sequence shown here is derived from an EMBL/GenBank/DDBJ whole genome shotgun (WGS) entry which is preliminary data.</text>
</comment>
<organism evidence="1 2">
    <name type="scientific">Candidatus Zambryskibacteria bacterium RIFOXYC1_FULL_39_10</name>
    <dbReference type="NCBI Taxonomy" id="1802779"/>
    <lineage>
        <taxon>Bacteria</taxon>
        <taxon>Candidatus Zambryskiibacteriota</taxon>
    </lineage>
</organism>
<dbReference type="SUPFAM" id="SSF53448">
    <property type="entry name" value="Nucleotide-diphospho-sugar transferases"/>
    <property type="match status" value="1"/>
</dbReference>
<dbReference type="InterPro" id="IPR029044">
    <property type="entry name" value="Nucleotide-diphossugar_trans"/>
</dbReference>
<dbReference type="PANTHER" id="PTHR21485:SF6">
    <property type="entry name" value="N-ACYLNEURAMINATE CYTIDYLYLTRANSFERASE-RELATED"/>
    <property type="match status" value="1"/>
</dbReference>
<sequence>MKNFLGLILARGGSKRIPRKNIKEFLDKPLIAWSIEAGLKSGIFDRIVLSTDDEEIASVGKNWGAEVPFMRPSKLASDTATSDDAIRHAIQWLRNKEKYNPEWVFLFEPTAPAKQPFHFCDVAKIIQGNNNFDSVVGISEFPDQYTHVMQIKLDNNNFISRAWDNELLKNMPKSSREIPKSYLLNPQVYAFKAENLFKGNGSMWGDSTYGYLMDNKYNIDIDTPDDWKVAEAKMKKILDDLNKE</sequence>